<dbReference type="EMBL" id="JBHTLQ010000011">
    <property type="protein sequence ID" value="MFD1190246.1"/>
    <property type="molecule type" value="Genomic_DNA"/>
</dbReference>
<keyword evidence="2" id="KW-0808">Transferase</keyword>
<organism evidence="2 3">
    <name type="scientific">Phenylobacterium conjunctum</name>
    <dbReference type="NCBI Taxonomy" id="1298959"/>
    <lineage>
        <taxon>Bacteria</taxon>
        <taxon>Pseudomonadati</taxon>
        <taxon>Pseudomonadota</taxon>
        <taxon>Alphaproteobacteria</taxon>
        <taxon>Caulobacterales</taxon>
        <taxon>Caulobacteraceae</taxon>
        <taxon>Phenylobacterium</taxon>
    </lineage>
</organism>
<comment type="caution">
    <text evidence="2">The sequence shown here is derived from an EMBL/GenBank/DDBJ whole genome shotgun (WGS) entry which is preliminary data.</text>
</comment>
<dbReference type="PROSITE" id="PS51186">
    <property type="entry name" value="GNAT"/>
    <property type="match status" value="1"/>
</dbReference>
<keyword evidence="3" id="KW-1185">Reference proteome</keyword>
<evidence type="ECO:0000313" key="3">
    <source>
        <dbReference type="Proteomes" id="UP001597216"/>
    </source>
</evidence>
<sequence>MIRLARPADHAAIAQINDDAFGGPDESRIVATLRADGDMLFELVWETEGEICGHIAFSRLWADSVNLYAALAPMSVRPGLQRTGLGSRLVTAGTEMAKEFGAHGVLVLGHVDYYPRFGFSREAALKVASPYSKSPAFMALALQDGAFDAPLAVAYPDAFKG</sequence>
<reference evidence="3" key="1">
    <citation type="journal article" date="2019" name="Int. J. Syst. Evol. Microbiol.">
        <title>The Global Catalogue of Microorganisms (GCM) 10K type strain sequencing project: providing services to taxonomists for standard genome sequencing and annotation.</title>
        <authorList>
            <consortium name="The Broad Institute Genomics Platform"/>
            <consortium name="The Broad Institute Genome Sequencing Center for Infectious Disease"/>
            <person name="Wu L."/>
            <person name="Ma J."/>
        </authorList>
    </citation>
    <scope>NUCLEOTIDE SEQUENCE [LARGE SCALE GENOMIC DNA]</scope>
    <source>
        <strain evidence="3">CCUG 55074</strain>
    </source>
</reference>
<accession>A0ABW3T1J1</accession>
<protein>
    <submittedName>
        <fullName evidence="2">GNAT family N-acetyltransferase</fullName>
        <ecNumber evidence="2">2.3.-.-</ecNumber>
    </submittedName>
</protein>
<dbReference type="Pfam" id="PF00583">
    <property type="entry name" value="Acetyltransf_1"/>
    <property type="match status" value="1"/>
</dbReference>
<name>A0ABW3T1J1_9CAUL</name>
<dbReference type="CDD" id="cd04301">
    <property type="entry name" value="NAT_SF"/>
    <property type="match status" value="1"/>
</dbReference>
<keyword evidence="2" id="KW-0012">Acyltransferase</keyword>
<dbReference type="Gene3D" id="3.40.630.30">
    <property type="match status" value="1"/>
</dbReference>
<dbReference type="GO" id="GO:0016746">
    <property type="term" value="F:acyltransferase activity"/>
    <property type="evidence" value="ECO:0007669"/>
    <property type="project" value="UniProtKB-KW"/>
</dbReference>
<dbReference type="RefSeq" id="WP_374345031.1">
    <property type="nucleotide sequence ID" value="NZ_JBHTLQ010000011.1"/>
</dbReference>
<dbReference type="Proteomes" id="UP001597216">
    <property type="component" value="Unassembled WGS sequence"/>
</dbReference>
<dbReference type="InterPro" id="IPR000182">
    <property type="entry name" value="GNAT_dom"/>
</dbReference>
<proteinExistence type="predicted"/>
<dbReference type="InterPro" id="IPR016181">
    <property type="entry name" value="Acyl_CoA_acyltransferase"/>
</dbReference>
<dbReference type="EC" id="2.3.-.-" evidence="2"/>
<dbReference type="SUPFAM" id="SSF55729">
    <property type="entry name" value="Acyl-CoA N-acyltransferases (Nat)"/>
    <property type="match status" value="1"/>
</dbReference>
<evidence type="ECO:0000259" key="1">
    <source>
        <dbReference type="PROSITE" id="PS51186"/>
    </source>
</evidence>
<gene>
    <name evidence="2" type="ORF">ACFQ27_06610</name>
</gene>
<feature type="domain" description="N-acetyltransferase" evidence="1">
    <location>
        <begin position="1"/>
        <end position="143"/>
    </location>
</feature>
<evidence type="ECO:0000313" key="2">
    <source>
        <dbReference type="EMBL" id="MFD1190246.1"/>
    </source>
</evidence>